<dbReference type="Proteomes" id="UP001597453">
    <property type="component" value="Unassembled WGS sequence"/>
</dbReference>
<dbReference type="Gene3D" id="2.30.22.10">
    <property type="entry name" value="Head domain of nucleotide exchange factor GrpE"/>
    <property type="match status" value="1"/>
</dbReference>
<sequence>MTEQNRNENETPREEPTTPEEQQNSSEAAAAEAGDDELPVISEDELNSLLEEAMANASASDSPAADGADADASGTADEASSDAQASDEANDDPHGYLADLKRLQADYANYRRRTDREKDELADITTGKVVKQLLPVLDDLDRAEAAGDLEAGTPMEVIATKFRSTIAKLGVERYGEAGEAFDPQVHEAVAQLPNPEVTEATIADVVEVGYRIGTREIRPAKVAVFVAAE</sequence>
<keyword evidence="3" id="KW-0346">Stress response</keyword>
<reference evidence="7" key="1">
    <citation type="journal article" date="2019" name="Int. J. Syst. Evol. Microbiol.">
        <title>The Global Catalogue of Microorganisms (GCM) 10K type strain sequencing project: providing services to taxonomists for standard genome sequencing and annotation.</title>
        <authorList>
            <consortium name="The Broad Institute Genomics Platform"/>
            <consortium name="The Broad Institute Genome Sequencing Center for Infectious Disease"/>
            <person name="Wu L."/>
            <person name="Ma J."/>
        </authorList>
    </citation>
    <scope>NUCLEOTIDE SEQUENCE [LARGE SCALE GENOMIC DNA]</scope>
    <source>
        <strain evidence="7">TISTR 1511</strain>
    </source>
</reference>
<comment type="subcellular location">
    <subcellularLocation>
        <location evidence="3">Cytoplasm</location>
    </subcellularLocation>
</comment>
<feature type="region of interest" description="Disordered" evidence="5">
    <location>
        <begin position="1"/>
        <end position="98"/>
    </location>
</feature>
<evidence type="ECO:0000256" key="5">
    <source>
        <dbReference type="SAM" id="MobiDB-lite"/>
    </source>
</evidence>
<dbReference type="PANTHER" id="PTHR21237">
    <property type="entry name" value="GRPE PROTEIN"/>
    <property type="match status" value="1"/>
</dbReference>
<dbReference type="PANTHER" id="PTHR21237:SF23">
    <property type="entry name" value="GRPE PROTEIN HOMOLOG, MITOCHONDRIAL"/>
    <property type="match status" value="1"/>
</dbReference>
<dbReference type="InterPro" id="IPR000740">
    <property type="entry name" value="GrpE"/>
</dbReference>
<protein>
    <recommendedName>
        <fullName evidence="3">Protein GrpE</fullName>
    </recommendedName>
    <alternativeName>
        <fullName evidence="3">HSP-70 cofactor</fullName>
    </alternativeName>
</protein>
<dbReference type="RefSeq" id="WP_083524657.1">
    <property type="nucleotide sequence ID" value="NZ_JBHUNF010000004.1"/>
</dbReference>
<accession>A0ABW5RJS9</accession>
<evidence type="ECO:0000313" key="7">
    <source>
        <dbReference type="Proteomes" id="UP001597453"/>
    </source>
</evidence>
<keyword evidence="3" id="KW-0963">Cytoplasm</keyword>
<keyword evidence="2 3" id="KW-0143">Chaperone</keyword>
<dbReference type="InterPro" id="IPR013805">
    <property type="entry name" value="GrpE_CC"/>
</dbReference>
<comment type="caution">
    <text evidence="6">The sequence shown here is derived from an EMBL/GenBank/DDBJ whole genome shotgun (WGS) entry which is preliminary data.</text>
</comment>
<name>A0ABW5RJS9_9MICO</name>
<feature type="compositionally biased region" description="Acidic residues" evidence="5">
    <location>
        <begin position="33"/>
        <end position="46"/>
    </location>
</feature>
<proteinExistence type="inferred from homology"/>
<evidence type="ECO:0000313" key="6">
    <source>
        <dbReference type="EMBL" id="MFD2675173.1"/>
    </source>
</evidence>
<comment type="similarity">
    <text evidence="1 3 4">Belongs to the GrpE family.</text>
</comment>
<organism evidence="6 7">
    <name type="scientific">Gulosibacter bifidus</name>
    <dbReference type="NCBI Taxonomy" id="272239"/>
    <lineage>
        <taxon>Bacteria</taxon>
        <taxon>Bacillati</taxon>
        <taxon>Actinomycetota</taxon>
        <taxon>Actinomycetes</taxon>
        <taxon>Micrococcales</taxon>
        <taxon>Microbacteriaceae</taxon>
        <taxon>Gulosibacter</taxon>
    </lineage>
</organism>
<feature type="compositionally biased region" description="Low complexity" evidence="5">
    <location>
        <begin position="19"/>
        <end position="32"/>
    </location>
</feature>
<dbReference type="SUPFAM" id="SSF51064">
    <property type="entry name" value="Head domain of nucleotide exchange factor GrpE"/>
    <property type="match status" value="1"/>
</dbReference>
<dbReference type="InterPro" id="IPR009012">
    <property type="entry name" value="GrpE_head"/>
</dbReference>
<dbReference type="HAMAP" id="MF_01151">
    <property type="entry name" value="GrpE"/>
    <property type="match status" value="1"/>
</dbReference>
<evidence type="ECO:0000256" key="3">
    <source>
        <dbReference type="HAMAP-Rule" id="MF_01151"/>
    </source>
</evidence>
<dbReference type="CDD" id="cd00446">
    <property type="entry name" value="GrpE"/>
    <property type="match status" value="1"/>
</dbReference>
<dbReference type="SUPFAM" id="SSF58014">
    <property type="entry name" value="Coiled-coil domain of nucleotide exchange factor GrpE"/>
    <property type="match status" value="1"/>
</dbReference>
<evidence type="ECO:0000256" key="2">
    <source>
        <dbReference type="ARBA" id="ARBA00023186"/>
    </source>
</evidence>
<evidence type="ECO:0000256" key="1">
    <source>
        <dbReference type="ARBA" id="ARBA00009054"/>
    </source>
</evidence>
<comment type="function">
    <text evidence="3">Participates actively in the response to hyperosmotic and heat shock by preventing the aggregation of stress-denatured proteins, in association with DnaK and GrpE. It is the nucleotide exchange factor for DnaK and may function as a thermosensor. Unfolded proteins bind initially to DnaJ; upon interaction with the DnaJ-bound protein, DnaK hydrolyzes its bound ATP, resulting in the formation of a stable complex. GrpE releases ADP from DnaK; ATP binding to DnaK triggers the release of the substrate protein, thus completing the reaction cycle. Several rounds of ATP-dependent interactions between DnaJ, DnaK and GrpE are required for fully efficient folding.</text>
</comment>
<dbReference type="PRINTS" id="PR00773">
    <property type="entry name" value="GRPEPROTEIN"/>
</dbReference>
<feature type="compositionally biased region" description="Low complexity" evidence="5">
    <location>
        <begin position="53"/>
        <end position="87"/>
    </location>
</feature>
<feature type="compositionally biased region" description="Basic and acidic residues" evidence="5">
    <location>
        <begin position="1"/>
        <end position="16"/>
    </location>
</feature>
<dbReference type="Pfam" id="PF01025">
    <property type="entry name" value="GrpE"/>
    <property type="match status" value="1"/>
</dbReference>
<dbReference type="Gene3D" id="3.90.20.20">
    <property type="match status" value="1"/>
</dbReference>
<keyword evidence="7" id="KW-1185">Reference proteome</keyword>
<dbReference type="EMBL" id="JBHUNF010000004">
    <property type="protein sequence ID" value="MFD2675173.1"/>
    <property type="molecule type" value="Genomic_DNA"/>
</dbReference>
<gene>
    <name evidence="3" type="primary">grpE</name>
    <name evidence="6" type="ORF">ACFSUQ_07690</name>
</gene>
<comment type="subunit">
    <text evidence="3">Homodimer.</text>
</comment>
<evidence type="ECO:0000256" key="4">
    <source>
        <dbReference type="RuleBase" id="RU004478"/>
    </source>
</evidence>